<feature type="region of interest" description="Disordered" evidence="3">
    <location>
        <begin position="527"/>
        <end position="554"/>
    </location>
</feature>
<feature type="region of interest" description="Disordered" evidence="3">
    <location>
        <begin position="667"/>
        <end position="697"/>
    </location>
</feature>
<evidence type="ECO:0008006" key="9">
    <source>
        <dbReference type="Google" id="ProtNLM"/>
    </source>
</evidence>
<feature type="region of interest" description="Disordered" evidence="3">
    <location>
        <begin position="1067"/>
        <end position="1126"/>
    </location>
</feature>
<feature type="signal peptide" evidence="4">
    <location>
        <begin position="1"/>
        <end position="20"/>
    </location>
</feature>
<gene>
    <name evidence="7" type="ORF">IFR04_001746</name>
</gene>
<evidence type="ECO:0000313" key="8">
    <source>
        <dbReference type="Proteomes" id="UP000664132"/>
    </source>
</evidence>
<dbReference type="PROSITE" id="PS50873">
    <property type="entry name" value="PEROXIDASE_4"/>
    <property type="match status" value="1"/>
</dbReference>
<feature type="chain" id="PRO_5034157824" description="Heme peroxidase" evidence="4">
    <location>
        <begin position="21"/>
        <end position="1231"/>
    </location>
</feature>
<dbReference type="Pfam" id="PF00141">
    <property type="entry name" value="peroxidase"/>
    <property type="match status" value="1"/>
</dbReference>
<feature type="region of interest" description="Disordered" evidence="3">
    <location>
        <begin position="804"/>
        <end position="937"/>
    </location>
</feature>
<keyword evidence="1" id="KW-0677">Repeat</keyword>
<dbReference type="AlphaFoldDB" id="A0A8H7WI39"/>
<dbReference type="Proteomes" id="UP000664132">
    <property type="component" value="Unassembled WGS sequence"/>
</dbReference>
<protein>
    <recommendedName>
        <fullName evidence="9">Heme peroxidase</fullName>
    </recommendedName>
</protein>
<organism evidence="7 8">
    <name type="scientific">Cadophora malorum</name>
    <dbReference type="NCBI Taxonomy" id="108018"/>
    <lineage>
        <taxon>Eukaryota</taxon>
        <taxon>Fungi</taxon>
        <taxon>Dikarya</taxon>
        <taxon>Ascomycota</taxon>
        <taxon>Pezizomycotina</taxon>
        <taxon>Leotiomycetes</taxon>
        <taxon>Helotiales</taxon>
        <taxon>Ploettnerulaceae</taxon>
        <taxon>Cadophora</taxon>
    </lineage>
</organism>
<dbReference type="InterPro" id="IPR002889">
    <property type="entry name" value="WSC_carb-bd"/>
</dbReference>
<dbReference type="PANTHER" id="PTHR45964">
    <property type="entry name" value="WSCD FAMILY MEMBER CG9164"/>
    <property type="match status" value="1"/>
</dbReference>
<dbReference type="EMBL" id="JAFJYH010000013">
    <property type="protein sequence ID" value="KAG4425179.1"/>
    <property type="molecule type" value="Genomic_DNA"/>
</dbReference>
<evidence type="ECO:0000259" key="6">
    <source>
        <dbReference type="PROSITE" id="PS51212"/>
    </source>
</evidence>
<dbReference type="Gene3D" id="1.10.520.10">
    <property type="match status" value="1"/>
</dbReference>
<dbReference type="InterPro" id="IPR002016">
    <property type="entry name" value="Haem_peroxidase"/>
</dbReference>
<dbReference type="GO" id="GO:0006979">
    <property type="term" value="P:response to oxidative stress"/>
    <property type="evidence" value="ECO:0007669"/>
    <property type="project" value="InterPro"/>
</dbReference>
<comment type="similarity">
    <text evidence="2">Belongs to the peroxidase family.</text>
</comment>
<dbReference type="InterPro" id="IPR010255">
    <property type="entry name" value="Haem_peroxidase_sf"/>
</dbReference>
<feature type="domain" description="WSC" evidence="6">
    <location>
        <begin position="1138"/>
        <end position="1230"/>
    </location>
</feature>
<feature type="domain" description="Plant heme peroxidase family profile" evidence="5">
    <location>
        <begin position="122"/>
        <end position="329"/>
    </location>
</feature>
<feature type="domain" description="WSC" evidence="6">
    <location>
        <begin position="708"/>
        <end position="801"/>
    </location>
</feature>
<reference evidence="7" key="1">
    <citation type="submission" date="2021-02" db="EMBL/GenBank/DDBJ databases">
        <title>Genome sequence Cadophora malorum strain M34.</title>
        <authorList>
            <person name="Stefanovic E."/>
            <person name="Vu D."/>
            <person name="Scully C."/>
            <person name="Dijksterhuis J."/>
            <person name="Roader J."/>
            <person name="Houbraken J."/>
        </authorList>
    </citation>
    <scope>NUCLEOTIDE SEQUENCE</scope>
    <source>
        <strain evidence="7">M34</strain>
    </source>
</reference>
<dbReference type="InterPro" id="IPR051589">
    <property type="entry name" value="Sialate-O-sulfotransferase"/>
</dbReference>
<evidence type="ECO:0000256" key="3">
    <source>
        <dbReference type="SAM" id="MobiDB-lite"/>
    </source>
</evidence>
<keyword evidence="4" id="KW-0732">Signal</keyword>
<dbReference type="SMART" id="SM00321">
    <property type="entry name" value="WSC"/>
    <property type="match status" value="4"/>
</dbReference>
<proteinExistence type="inferred from homology"/>
<dbReference type="PROSITE" id="PS51212">
    <property type="entry name" value="WSC"/>
    <property type="match status" value="4"/>
</dbReference>
<name>A0A8H7WI39_9HELO</name>
<dbReference type="PANTHER" id="PTHR45964:SF5">
    <property type="entry name" value="WSCD FAMILY MEMBER CG9164"/>
    <property type="match status" value="1"/>
</dbReference>
<feature type="domain" description="WSC" evidence="6">
    <location>
        <begin position="567"/>
        <end position="659"/>
    </location>
</feature>
<dbReference type="GO" id="GO:0004601">
    <property type="term" value="F:peroxidase activity"/>
    <property type="evidence" value="ECO:0007669"/>
    <property type="project" value="InterPro"/>
</dbReference>
<evidence type="ECO:0000313" key="7">
    <source>
        <dbReference type="EMBL" id="KAG4425179.1"/>
    </source>
</evidence>
<evidence type="ECO:0000259" key="5">
    <source>
        <dbReference type="PROSITE" id="PS50873"/>
    </source>
</evidence>
<dbReference type="SUPFAM" id="SSF48113">
    <property type="entry name" value="Heme-dependent peroxidases"/>
    <property type="match status" value="1"/>
</dbReference>
<evidence type="ECO:0000256" key="1">
    <source>
        <dbReference type="ARBA" id="ARBA00022737"/>
    </source>
</evidence>
<feature type="domain" description="WSC" evidence="6">
    <location>
        <begin position="949"/>
        <end position="1040"/>
    </location>
</feature>
<sequence length="1231" mass="126125">MKFCPTVAGLIAVFSGLGAAAPTWPSAVDELEDVMFLNTGYKSKGFGGHVTPCSLSEFGVGRQTAAEWLRIGFHDMATTNVFFEPHGGIDSSIAWELNNGENLGPGFVSTLQTYAALYNSRLSVSDLIALGVYASVRACGGPVVPIRGGRIDATAAGPMGVPQPQNAQGTFVNQFARMGFNTVDMIQMTACGHAIGGVHSEFFPEIVPAGTAPNGYALFDNTLEFDNNIATRYISGPNTDPLSVGPSVAATRNADTVVFTADRNVTIQAMTNPTTFNTVCSSILQRMIDTVAPTVNLSDPLAPYEIKPSGIQLTLLSGGTQITFSGDIRVRTTTRPASSILNVQIVYKDRTGGVGGTITTTTISGTATGFDDSFTFYGFSANIPATTSISSFTVVVVGTGGLSTTYANNGAGFPIQDSVIALAPQSCLSGTNLTVVAAVRTGITSPVSLGVSQKVARTGGVPVPALANATVTMVKGATIGPYSIYSGSSTIASAAGTKYGVSSGLFADDFKDPASLGATCAPIGTVAPSSTSSSVVSTSQSSTSSRASSTMSSTAVPAPVHKPIVGKYSFQGCFTEGTGVRALADAAFVDYANMTSELCASKCDAYVYWGIEYYGECYCGNELAASSTQAPLGDCSFICPGNPNEYCGAGNRLELYKLTSAATSSRSSSSVQSTSSATSVRPSSSVSSRSSTAPTSTPTLAIKPVVGSYVRQGCYTEGNGVRALSGAQYVDYVGMTLEICAANCAGTAYFGVEYGGECYCGQTLDVTSVPATNQLDCSFICPGDASEYCGAGNRLELYKLGSMSSSSSSRVSSTSSVRSSSSSRVSTTSTRSSSLSRSSTAVSSSRSSSSSRLSTSSSRLSTSTLRSSSTSRSTSSSRSSSTSSSRVSTSSSRSSSTVRSSTTNTSKSSSTRASSSSAIISTSTTKPVSSTSASSTAVPTLRIVPSAGGYNYLGCYTEGNGVRALSAASFPSDTNTVESCVASCAGFKYAGMEYGRECWCADEFGTGSILVPNADCSMTCAGDQYEYCGAGNRLQVYQKAGTGSASTSSSRLVSSSASVLVSTTVKPASTTSNPASSSSKASSSSSPVFSSSVSTTKPASSTSIAASSTSKPASSSTKTSTSSAIPQVTPAIKPTVGAYSYNGCQTEATGVRALTGGFFFNETAMTLEMCASNCAGFKYWGVEYGAECYCGNEFQVGSVTVPHADCSFLCPGNALEYCGAGNRLSTYVLTV</sequence>
<accession>A0A8H7WI39</accession>
<keyword evidence="8" id="KW-1185">Reference proteome</keyword>
<dbReference type="Pfam" id="PF01822">
    <property type="entry name" value="WSC"/>
    <property type="match status" value="4"/>
</dbReference>
<dbReference type="GO" id="GO:0020037">
    <property type="term" value="F:heme binding"/>
    <property type="evidence" value="ECO:0007669"/>
    <property type="project" value="InterPro"/>
</dbReference>
<comment type="caution">
    <text evidence="7">The sequence shown here is derived from an EMBL/GenBank/DDBJ whole genome shotgun (WGS) entry which is preliminary data.</text>
</comment>
<evidence type="ECO:0000256" key="2">
    <source>
        <dbReference type="RuleBase" id="RU004241"/>
    </source>
</evidence>
<dbReference type="OrthoDB" id="5985073at2759"/>
<evidence type="ECO:0000256" key="4">
    <source>
        <dbReference type="SAM" id="SignalP"/>
    </source>
</evidence>